<evidence type="ECO:0000259" key="3">
    <source>
        <dbReference type="Pfam" id="PF00557"/>
    </source>
</evidence>
<dbReference type="PROSITE" id="PS00491">
    <property type="entry name" value="PROLINE_PEPTIDASE"/>
    <property type="match status" value="1"/>
</dbReference>
<dbReference type="GO" id="GO:0046872">
    <property type="term" value="F:metal ion binding"/>
    <property type="evidence" value="ECO:0007669"/>
    <property type="project" value="UniProtKB-KW"/>
</dbReference>
<proteinExistence type="predicted"/>
<dbReference type="InterPro" id="IPR036005">
    <property type="entry name" value="Creatinase/aminopeptidase-like"/>
</dbReference>
<dbReference type="EMBL" id="UINC01022014">
    <property type="protein sequence ID" value="SVA90774.1"/>
    <property type="molecule type" value="Genomic_DNA"/>
</dbReference>
<dbReference type="Gene3D" id="3.40.350.10">
    <property type="entry name" value="Creatinase/prolidase N-terminal domain"/>
    <property type="match status" value="1"/>
</dbReference>
<accession>A0A381ZNS3</accession>
<dbReference type="SUPFAM" id="SSF53092">
    <property type="entry name" value="Creatinase/prolidase N-terminal domain"/>
    <property type="match status" value="1"/>
</dbReference>
<gene>
    <name evidence="4" type="ORF">METZ01_LOCUS143628</name>
</gene>
<evidence type="ECO:0000313" key="4">
    <source>
        <dbReference type="EMBL" id="SVA90774.1"/>
    </source>
</evidence>
<keyword evidence="1" id="KW-0479">Metal-binding</keyword>
<dbReference type="GO" id="GO:0016787">
    <property type="term" value="F:hydrolase activity"/>
    <property type="evidence" value="ECO:0007669"/>
    <property type="project" value="UniProtKB-KW"/>
</dbReference>
<dbReference type="PANTHER" id="PTHR46112:SF2">
    <property type="entry name" value="XAA-PRO AMINOPEPTIDASE P-RELATED"/>
    <property type="match status" value="1"/>
</dbReference>
<dbReference type="InterPro" id="IPR050659">
    <property type="entry name" value="Peptidase_M24B"/>
</dbReference>
<sequence length="407" mass="45618">MKTFIDETYQKRQLELSNRMIESNCDLFFCPPSSDLEYLTGTLRRKPTFGNISYTHGWVCGAFFRPFKNPLFVLPRMVAEFDMPHGATGEKIIIKETDDGSAVFEKIIKDFGPLKKIAVEQRTWAETTLKISEYSRGIIQNGMSLTNPMRRKKSDEEISLIREACLLADNSMEKITNTVVEAENEREISEELDHLLNLEGSRGVSFDTAVWAMGPSTNRDASDREKNNVIPEGSSLLFDFGAIIKGYCSDFGRTLSVGESDSELKEVYEIVIESAKQGLSAVRPGALASDVDRATRKVIEDAGYGDKFRHRTGHCIGLDVHEYPFISEEDDTPLEVGMTFTIEPSIFWPGRVGARIEDVVVVTENGGEKLNQYHEDFVTVEKASAKLQSDGGCEHDNLNDIGHLHDH</sequence>
<organism evidence="4">
    <name type="scientific">marine metagenome</name>
    <dbReference type="NCBI Taxonomy" id="408172"/>
    <lineage>
        <taxon>unclassified sequences</taxon>
        <taxon>metagenomes</taxon>
        <taxon>ecological metagenomes</taxon>
    </lineage>
</organism>
<dbReference type="InterPro" id="IPR001131">
    <property type="entry name" value="Peptidase_M24B_aminopep-P_CS"/>
</dbReference>
<reference evidence="4" key="1">
    <citation type="submission" date="2018-05" db="EMBL/GenBank/DDBJ databases">
        <authorList>
            <person name="Lanie J.A."/>
            <person name="Ng W.-L."/>
            <person name="Kazmierczak K.M."/>
            <person name="Andrzejewski T.M."/>
            <person name="Davidsen T.M."/>
            <person name="Wayne K.J."/>
            <person name="Tettelin H."/>
            <person name="Glass J.I."/>
            <person name="Rusch D."/>
            <person name="Podicherti R."/>
            <person name="Tsui H.-C.T."/>
            <person name="Winkler M.E."/>
        </authorList>
    </citation>
    <scope>NUCLEOTIDE SEQUENCE</scope>
</reference>
<dbReference type="Pfam" id="PF00557">
    <property type="entry name" value="Peptidase_M24"/>
    <property type="match status" value="1"/>
</dbReference>
<keyword evidence="2" id="KW-0378">Hydrolase</keyword>
<dbReference type="SUPFAM" id="SSF55920">
    <property type="entry name" value="Creatinase/aminopeptidase"/>
    <property type="match status" value="1"/>
</dbReference>
<feature type="domain" description="Peptidase M24" evidence="3">
    <location>
        <begin position="160"/>
        <end position="364"/>
    </location>
</feature>
<evidence type="ECO:0000256" key="2">
    <source>
        <dbReference type="ARBA" id="ARBA00022801"/>
    </source>
</evidence>
<dbReference type="InterPro" id="IPR000994">
    <property type="entry name" value="Pept_M24"/>
</dbReference>
<evidence type="ECO:0000256" key="1">
    <source>
        <dbReference type="ARBA" id="ARBA00022723"/>
    </source>
</evidence>
<name>A0A381ZNS3_9ZZZZ</name>
<dbReference type="PANTHER" id="PTHR46112">
    <property type="entry name" value="AMINOPEPTIDASE"/>
    <property type="match status" value="1"/>
</dbReference>
<dbReference type="InterPro" id="IPR029149">
    <property type="entry name" value="Creatin/AminoP/Spt16_N"/>
</dbReference>
<dbReference type="AlphaFoldDB" id="A0A381ZNS3"/>
<dbReference type="Gene3D" id="3.90.230.10">
    <property type="entry name" value="Creatinase/methionine aminopeptidase superfamily"/>
    <property type="match status" value="1"/>
</dbReference>
<protein>
    <recommendedName>
        <fullName evidence="3">Peptidase M24 domain-containing protein</fullName>
    </recommendedName>
</protein>